<dbReference type="CDD" id="cd00838">
    <property type="entry name" value="MPP_superfamily"/>
    <property type="match status" value="1"/>
</dbReference>
<reference evidence="6 7" key="1">
    <citation type="submission" date="2016-10" db="EMBL/GenBank/DDBJ databases">
        <title>Paenibacillus species isolates.</title>
        <authorList>
            <person name="Beno S.M."/>
        </authorList>
    </citation>
    <scope>NUCLEOTIDE SEQUENCE [LARGE SCALE GENOMIC DNA]</scope>
    <source>
        <strain evidence="6 7">FSL H7-0710</strain>
    </source>
</reference>
<dbReference type="AlphaFoldDB" id="A0A1R0Y3D1"/>
<dbReference type="InterPro" id="IPR050884">
    <property type="entry name" value="CNP_phosphodiesterase-III"/>
</dbReference>
<name>A0A1R0Y3D1_9BACL</name>
<keyword evidence="3" id="KW-0408">Iron</keyword>
<dbReference type="Pfam" id="PF00149">
    <property type="entry name" value="Metallophos"/>
    <property type="match status" value="1"/>
</dbReference>
<sequence>MRLAIIGDLHYPDELLNNKVLIKEARDAFYEQFMNLFLSIPADYHISVGDMVHAGEFSEFNYIMGKIKDSKHSRRFLHVLGNHDTYTYPKEEILSVTRQQRYSVIEETNAIIILLDTARENRDDWSGTLDDEQLTWLEAQMKRKSEKPLFVFGHHPLYNTTARSTEPMMSLDPSLDIWPILKQWQGVGFYFNGHNHVHSIVRKENWNFIQTASILDIPAARILTVLEDEIRLEMVNLASEQLSKWSSLFTFSIFDYEKYPQAEGETRDQELIINRLQMDRKQVDQQ</sequence>
<accession>A0A1R0Y3D1</accession>
<evidence type="ECO:0000256" key="3">
    <source>
        <dbReference type="ARBA" id="ARBA00023004"/>
    </source>
</evidence>
<evidence type="ECO:0000313" key="6">
    <source>
        <dbReference type="EMBL" id="OMD41864.1"/>
    </source>
</evidence>
<gene>
    <name evidence="6" type="ORF">BSK52_10540</name>
</gene>
<proteinExistence type="inferred from homology"/>
<organism evidence="6 7">
    <name type="scientific">Paenibacillus odorifer</name>
    <dbReference type="NCBI Taxonomy" id="189426"/>
    <lineage>
        <taxon>Bacteria</taxon>
        <taxon>Bacillati</taxon>
        <taxon>Bacillota</taxon>
        <taxon>Bacilli</taxon>
        <taxon>Bacillales</taxon>
        <taxon>Paenibacillaceae</taxon>
        <taxon>Paenibacillus</taxon>
    </lineage>
</organism>
<evidence type="ECO:0000256" key="2">
    <source>
        <dbReference type="ARBA" id="ARBA00022801"/>
    </source>
</evidence>
<dbReference type="InterPro" id="IPR029052">
    <property type="entry name" value="Metallo-depent_PP-like"/>
</dbReference>
<evidence type="ECO:0000259" key="5">
    <source>
        <dbReference type="Pfam" id="PF00149"/>
    </source>
</evidence>
<dbReference type="EMBL" id="MPTC01000006">
    <property type="protein sequence ID" value="OMD41864.1"/>
    <property type="molecule type" value="Genomic_DNA"/>
</dbReference>
<dbReference type="Proteomes" id="UP000187439">
    <property type="component" value="Unassembled WGS sequence"/>
</dbReference>
<evidence type="ECO:0000256" key="4">
    <source>
        <dbReference type="ARBA" id="ARBA00025742"/>
    </source>
</evidence>
<protein>
    <recommendedName>
        <fullName evidence="5">Calcineurin-like phosphoesterase domain-containing protein</fullName>
    </recommendedName>
</protein>
<dbReference type="Gene3D" id="3.60.21.10">
    <property type="match status" value="1"/>
</dbReference>
<evidence type="ECO:0000313" key="7">
    <source>
        <dbReference type="Proteomes" id="UP000187439"/>
    </source>
</evidence>
<keyword evidence="2" id="KW-0378">Hydrolase</keyword>
<dbReference type="GO" id="GO:0046872">
    <property type="term" value="F:metal ion binding"/>
    <property type="evidence" value="ECO:0007669"/>
    <property type="project" value="UniProtKB-KW"/>
</dbReference>
<dbReference type="RefSeq" id="WP_076118942.1">
    <property type="nucleotide sequence ID" value="NZ_MPTC01000006.1"/>
</dbReference>
<dbReference type="OrthoDB" id="1645838at2"/>
<comment type="caution">
    <text evidence="6">The sequence shown here is derived from an EMBL/GenBank/DDBJ whole genome shotgun (WGS) entry which is preliminary data.</text>
</comment>
<feature type="domain" description="Calcineurin-like phosphoesterase" evidence="5">
    <location>
        <begin position="1"/>
        <end position="197"/>
    </location>
</feature>
<evidence type="ECO:0000256" key="1">
    <source>
        <dbReference type="ARBA" id="ARBA00022723"/>
    </source>
</evidence>
<keyword evidence="1" id="KW-0479">Metal-binding</keyword>
<dbReference type="InterPro" id="IPR004843">
    <property type="entry name" value="Calcineurin-like_PHP"/>
</dbReference>
<dbReference type="PANTHER" id="PTHR42988:SF2">
    <property type="entry name" value="CYCLIC NUCLEOTIDE PHOSPHODIESTERASE CBUA0032-RELATED"/>
    <property type="match status" value="1"/>
</dbReference>
<dbReference type="PANTHER" id="PTHR42988">
    <property type="entry name" value="PHOSPHOHYDROLASE"/>
    <property type="match status" value="1"/>
</dbReference>
<dbReference type="GO" id="GO:0016787">
    <property type="term" value="F:hydrolase activity"/>
    <property type="evidence" value="ECO:0007669"/>
    <property type="project" value="UniProtKB-KW"/>
</dbReference>
<dbReference type="SUPFAM" id="SSF56300">
    <property type="entry name" value="Metallo-dependent phosphatases"/>
    <property type="match status" value="1"/>
</dbReference>
<comment type="similarity">
    <text evidence="4">Belongs to the cyclic nucleotide phosphodiesterase class-III family.</text>
</comment>